<sequence>MWQRLALVIGRPDWSKDASLKSVEARRAVENVIETGITAWTLSRDADEAMSDLQAAKVAAGVARLPIDLLKDRHLRSRAFLQELERAFMGLHLQPSMPIREGVGPYPISSGADARTAQ</sequence>
<dbReference type="Gene3D" id="3.40.50.10540">
    <property type="entry name" value="Crotonobetainyl-coa:carnitine coa-transferase, domain 1"/>
    <property type="match status" value="1"/>
</dbReference>
<dbReference type="GO" id="GO:0003824">
    <property type="term" value="F:catalytic activity"/>
    <property type="evidence" value="ECO:0007669"/>
    <property type="project" value="InterPro"/>
</dbReference>
<dbReference type="SUPFAM" id="SSF89796">
    <property type="entry name" value="CoA-transferase family III (CaiB/BaiF)"/>
    <property type="match status" value="1"/>
</dbReference>
<gene>
    <name evidence="1" type="ORF">BRAD3257_7538</name>
</gene>
<evidence type="ECO:0000313" key="2">
    <source>
        <dbReference type="Proteomes" id="UP000246085"/>
    </source>
</evidence>
<name>A0A2U3Q9X4_9BRAD</name>
<dbReference type="Gene3D" id="3.30.1540.10">
    <property type="entry name" value="formyl-coa transferase, domain 3"/>
    <property type="match status" value="1"/>
</dbReference>
<dbReference type="InterPro" id="IPR023606">
    <property type="entry name" value="CoA-Trfase_III_dom_1_sf"/>
</dbReference>
<dbReference type="Proteomes" id="UP000246085">
    <property type="component" value="Chromosome BRAD3257"/>
</dbReference>
<evidence type="ECO:0000313" key="1">
    <source>
        <dbReference type="EMBL" id="SPP98241.1"/>
    </source>
</evidence>
<accession>A0A2U3Q9X4</accession>
<dbReference type="InterPro" id="IPR044855">
    <property type="entry name" value="CoA-Trfase_III_dom3_sf"/>
</dbReference>
<dbReference type="EMBL" id="LS398110">
    <property type="protein sequence ID" value="SPP98241.1"/>
    <property type="molecule type" value="Genomic_DNA"/>
</dbReference>
<dbReference type="Pfam" id="PF02515">
    <property type="entry name" value="CoA_transf_3"/>
    <property type="match status" value="1"/>
</dbReference>
<dbReference type="InterPro" id="IPR003673">
    <property type="entry name" value="CoA-Trfase_fam_III"/>
</dbReference>
<reference evidence="1 2" key="1">
    <citation type="submission" date="2018-03" db="EMBL/GenBank/DDBJ databases">
        <authorList>
            <person name="Gully D."/>
        </authorList>
    </citation>
    <scope>NUCLEOTIDE SEQUENCE [LARGE SCALE GENOMIC DNA]</scope>
    <source>
        <strain evidence="1">ORS3257</strain>
    </source>
</reference>
<proteinExistence type="predicted"/>
<dbReference type="AlphaFoldDB" id="A0A2U3Q9X4"/>
<dbReference type="KEGG" id="bvz:BRAD3257_7538"/>
<protein>
    <submittedName>
        <fullName evidence="1">Uncharacterized protein</fullName>
    </submittedName>
</protein>
<organism evidence="1 2">
    <name type="scientific">Bradyrhizobium vignae</name>
    <dbReference type="NCBI Taxonomy" id="1549949"/>
    <lineage>
        <taxon>Bacteria</taxon>
        <taxon>Pseudomonadati</taxon>
        <taxon>Pseudomonadota</taxon>
        <taxon>Alphaproteobacteria</taxon>
        <taxon>Hyphomicrobiales</taxon>
        <taxon>Nitrobacteraceae</taxon>
        <taxon>Bradyrhizobium</taxon>
    </lineage>
</organism>